<gene>
    <name evidence="2" type="ORF">H9932_03420</name>
</gene>
<protein>
    <submittedName>
        <fullName evidence="2">M50 family metallopeptidase</fullName>
    </submittedName>
</protein>
<feature type="transmembrane region" description="Helical" evidence="1">
    <location>
        <begin position="207"/>
        <end position="227"/>
    </location>
</feature>
<dbReference type="InterPro" id="IPR049500">
    <property type="entry name" value="Peptidase_M50B-like"/>
</dbReference>
<name>A0A9D2PXY2_9MICO</name>
<comment type="caution">
    <text evidence="2">The sequence shown here is derived from an EMBL/GenBank/DDBJ whole genome shotgun (WGS) entry which is preliminary data.</text>
</comment>
<reference evidence="2" key="1">
    <citation type="journal article" date="2021" name="PeerJ">
        <title>Extensive microbial diversity within the chicken gut microbiome revealed by metagenomics and culture.</title>
        <authorList>
            <person name="Gilroy R."/>
            <person name="Ravi A."/>
            <person name="Getino M."/>
            <person name="Pursley I."/>
            <person name="Horton D.L."/>
            <person name="Alikhan N.F."/>
            <person name="Baker D."/>
            <person name="Gharbi K."/>
            <person name="Hall N."/>
            <person name="Watson M."/>
            <person name="Adriaenssens E.M."/>
            <person name="Foster-Nyarko E."/>
            <person name="Jarju S."/>
            <person name="Secka A."/>
            <person name="Antonio M."/>
            <person name="Oren A."/>
            <person name="Chaudhuri R.R."/>
            <person name="La Ragione R."/>
            <person name="Hildebrand F."/>
            <person name="Pallen M.J."/>
        </authorList>
    </citation>
    <scope>NUCLEOTIDE SEQUENCE</scope>
    <source>
        <strain evidence="2">CHK130-7132</strain>
    </source>
</reference>
<feature type="transmembrane region" description="Helical" evidence="1">
    <location>
        <begin position="167"/>
        <end position="186"/>
    </location>
</feature>
<dbReference type="Proteomes" id="UP000823854">
    <property type="component" value="Unassembled WGS sequence"/>
</dbReference>
<feature type="transmembrane region" description="Helical" evidence="1">
    <location>
        <begin position="122"/>
        <end position="137"/>
    </location>
</feature>
<feature type="transmembrane region" description="Helical" evidence="1">
    <location>
        <begin position="98"/>
        <end position="116"/>
    </location>
</feature>
<dbReference type="AlphaFoldDB" id="A0A9D2PXY2"/>
<keyword evidence="1" id="KW-0472">Membrane</keyword>
<evidence type="ECO:0000313" key="2">
    <source>
        <dbReference type="EMBL" id="HJC68716.1"/>
    </source>
</evidence>
<dbReference type="EMBL" id="DWWC01000069">
    <property type="protein sequence ID" value="HJC68716.1"/>
    <property type="molecule type" value="Genomic_DNA"/>
</dbReference>
<reference evidence="2" key="2">
    <citation type="submission" date="2021-04" db="EMBL/GenBank/DDBJ databases">
        <authorList>
            <person name="Gilroy R."/>
        </authorList>
    </citation>
    <scope>NUCLEOTIDE SEQUENCE</scope>
    <source>
        <strain evidence="2">CHK130-7132</strain>
    </source>
</reference>
<accession>A0A9D2PXY2</accession>
<sequence>MDIGEIIDAIGQRLGPGPVPADGPWNLLALAVAALAVVVPPLWRLLRPGVTIVHELGHALVGILMGRRFTGFVVSADMSGHAVTVGPRRGIGRVLSTWAGYPAPALLGALLVQIALHGWARTALFAALCVLVLSLVFTRSGHTLLAVLASAAGIGALWWWGSPALTTLLTLAAGVFLLLGAWRHLGAVARRGGRQDDPGQLAQLTPLPAALWTVSFALVIGLATWWAGTTLVALLR</sequence>
<proteinExistence type="predicted"/>
<feature type="transmembrane region" description="Helical" evidence="1">
    <location>
        <begin position="144"/>
        <end position="161"/>
    </location>
</feature>
<feature type="transmembrane region" description="Helical" evidence="1">
    <location>
        <begin position="25"/>
        <end position="46"/>
    </location>
</feature>
<dbReference type="Pfam" id="PF13398">
    <property type="entry name" value="Peptidase_M50B"/>
    <property type="match status" value="1"/>
</dbReference>
<evidence type="ECO:0000256" key="1">
    <source>
        <dbReference type="SAM" id="Phobius"/>
    </source>
</evidence>
<keyword evidence="1" id="KW-1133">Transmembrane helix</keyword>
<evidence type="ECO:0000313" key="3">
    <source>
        <dbReference type="Proteomes" id="UP000823854"/>
    </source>
</evidence>
<organism evidence="2 3">
    <name type="scientific">Candidatus Brachybacterium intestinipullorum</name>
    <dbReference type="NCBI Taxonomy" id="2838512"/>
    <lineage>
        <taxon>Bacteria</taxon>
        <taxon>Bacillati</taxon>
        <taxon>Actinomycetota</taxon>
        <taxon>Actinomycetes</taxon>
        <taxon>Micrococcales</taxon>
        <taxon>Dermabacteraceae</taxon>
        <taxon>Brachybacterium</taxon>
    </lineage>
</organism>
<keyword evidence="1" id="KW-0812">Transmembrane</keyword>